<keyword evidence="2" id="KW-1185">Reference proteome</keyword>
<evidence type="ECO:0000313" key="2">
    <source>
        <dbReference type="Proteomes" id="UP000250321"/>
    </source>
</evidence>
<protein>
    <submittedName>
        <fullName evidence="1">Uncharacterized protein</fullName>
    </submittedName>
</protein>
<comment type="caution">
    <text evidence="1">The sequence shown here is derived from an EMBL/GenBank/DDBJ whole genome shotgun (WGS) entry which is preliminary data.</text>
</comment>
<proteinExistence type="predicted"/>
<dbReference type="EMBL" id="PJQY01001427">
    <property type="protein sequence ID" value="PQQ02713.1"/>
    <property type="molecule type" value="Genomic_DNA"/>
</dbReference>
<evidence type="ECO:0000313" key="1">
    <source>
        <dbReference type="EMBL" id="PQQ02713.1"/>
    </source>
</evidence>
<organism evidence="1 2">
    <name type="scientific">Prunus yedoensis var. nudiflora</name>
    <dbReference type="NCBI Taxonomy" id="2094558"/>
    <lineage>
        <taxon>Eukaryota</taxon>
        <taxon>Viridiplantae</taxon>
        <taxon>Streptophyta</taxon>
        <taxon>Embryophyta</taxon>
        <taxon>Tracheophyta</taxon>
        <taxon>Spermatophyta</taxon>
        <taxon>Magnoliopsida</taxon>
        <taxon>eudicotyledons</taxon>
        <taxon>Gunneridae</taxon>
        <taxon>Pentapetalae</taxon>
        <taxon>rosids</taxon>
        <taxon>fabids</taxon>
        <taxon>Rosales</taxon>
        <taxon>Rosaceae</taxon>
        <taxon>Amygdaloideae</taxon>
        <taxon>Amygdaleae</taxon>
        <taxon>Prunus</taxon>
    </lineage>
</organism>
<accession>A0A314Y8X1</accession>
<dbReference type="AlphaFoldDB" id="A0A314Y8X1"/>
<gene>
    <name evidence="1" type="ORF">Pyn_11377</name>
</gene>
<name>A0A314Y8X1_PRUYE</name>
<reference evidence="1 2" key="1">
    <citation type="submission" date="2018-02" db="EMBL/GenBank/DDBJ databases">
        <title>Draft genome of wild Prunus yedoensis var. nudiflora.</title>
        <authorList>
            <person name="Baek S."/>
            <person name="Kim J.-H."/>
            <person name="Choi K."/>
            <person name="Kim G.-B."/>
            <person name="Cho A."/>
            <person name="Jang H."/>
            <person name="Shin C.-H."/>
            <person name="Yu H.-J."/>
            <person name="Mun J.-H."/>
        </authorList>
    </citation>
    <scope>NUCLEOTIDE SEQUENCE [LARGE SCALE GENOMIC DNA]</scope>
    <source>
        <strain evidence="2">cv. Jeju island</strain>
        <tissue evidence="1">Leaf</tissue>
    </source>
</reference>
<sequence length="151" mass="16586">MKREKDGEKFLVTFAVSGSLTVTLSELLPICRNMGNDNTKIPEFASERESLLSEAKLSSPFLLLLLDLPHGGKVSSAQFHKIRDFWELNASSRGCLRGELPFSSIFFLLFLPLSMAKSDEGKQMGVPAGLRDGILPCVPKSLGLLHLELVP</sequence>
<dbReference type="Proteomes" id="UP000250321">
    <property type="component" value="Unassembled WGS sequence"/>
</dbReference>